<dbReference type="AlphaFoldDB" id="A0A7S3LP77"/>
<keyword evidence="1" id="KW-1133">Transmembrane helix</keyword>
<organism evidence="2">
    <name type="scientific">Aplanochytrium stocchinoi</name>
    <dbReference type="NCBI Taxonomy" id="215587"/>
    <lineage>
        <taxon>Eukaryota</taxon>
        <taxon>Sar</taxon>
        <taxon>Stramenopiles</taxon>
        <taxon>Bigyra</taxon>
        <taxon>Labyrinthulomycetes</taxon>
        <taxon>Thraustochytrida</taxon>
        <taxon>Thraustochytriidae</taxon>
        <taxon>Aplanochytrium</taxon>
    </lineage>
</organism>
<dbReference type="EMBL" id="HBIN01009787">
    <property type="protein sequence ID" value="CAE0437048.1"/>
    <property type="molecule type" value="Transcribed_RNA"/>
</dbReference>
<reference evidence="2" key="1">
    <citation type="submission" date="2021-01" db="EMBL/GenBank/DDBJ databases">
        <authorList>
            <person name="Corre E."/>
            <person name="Pelletier E."/>
            <person name="Niang G."/>
            <person name="Scheremetjew M."/>
            <person name="Finn R."/>
            <person name="Kale V."/>
            <person name="Holt S."/>
            <person name="Cochrane G."/>
            <person name="Meng A."/>
            <person name="Brown T."/>
            <person name="Cohen L."/>
        </authorList>
    </citation>
    <scope>NUCLEOTIDE SEQUENCE</scope>
    <source>
        <strain evidence="2">GSBS06</strain>
    </source>
</reference>
<sequence>MLSDGMNAVRQRRKLESSKLDQILASTTAFVILLGAIYDLFVKDKSFLRRLFCRRSDPIVDERKTPPPTPDQKLYLLPEEWKKLSKGRLLDLCEQHGLVVSAKKNKDYVIDLLMKENIEVREGNMLIEDVTRIARRHYKREISSRSWDDCLDGFRNLPRESSSNNDLV</sequence>
<protein>
    <submittedName>
        <fullName evidence="2">Uncharacterized protein</fullName>
    </submittedName>
</protein>
<feature type="transmembrane region" description="Helical" evidence="1">
    <location>
        <begin position="23"/>
        <end position="42"/>
    </location>
</feature>
<gene>
    <name evidence="2" type="ORF">ASTO00021_LOCUS7292</name>
</gene>
<evidence type="ECO:0000313" key="2">
    <source>
        <dbReference type="EMBL" id="CAE0437048.1"/>
    </source>
</evidence>
<keyword evidence="1" id="KW-0472">Membrane</keyword>
<evidence type="ECO:0000256" key="1">
    <source>
        <dbReference type="SAM" id="Phobius"/>
    </source>
</evidence>
<proteinExistence type="predicted"/>
<keyword evidence="1" id="KW-0812">Transmembrane</keyword>
<accession>A0A7S3LP77</accession>
<name>A0A7S3LP77_9STRA</name>